<dbReference type="PANTHER" id="PTHR46630">
    <property type="entry name" value="TETRATRICOPEPTIDE REPEAT PROTEIN 29"/>
    <property type="match status" value="1"/>
</dbReference>
<keyword evidence="7" id="KW-1133">Transmembrane helix</keyword>
<keyword evidence="7" id="KW-0472">Membrane</keyword>
<feature type="repeat" description="TPR" evidence="6">
    <location>
        <begin position="252"/>
        <end position="285"/>
    </location>
</feature>
<name>A0A4D7JLT4_9BACT</name>
<dbReference type="PROSITE" id="PS50005">
    <property type="entry name" value="TPR"/>
    <property type="match status" value="3"/>
</dbReference>
<dbReference type="InterPro" id="IPR011990">
    <property type="entry name" value="TPR-like_helical_dom_sf"/>
</dbReference>
<comment type="subcellular location">
    <subcellularLocation>
        <location evidence="1">Cytoplasm</location>
    </subcellularLocation>
</comment>
<dbReference type="KEGG" id="fpf:DCC35_19755"/>
<dbReference type="Gene3D" id="1.25.40.10">
    <property type="entry name" value="Tetratricopeptide repeat domain"/>
    <property type="match status" value="2"/>
</dbReference>
<keyword evidence="3" id="KW-0677">Repeat</keyword>
<dbReference type="InterPro" id="IPR051476">
    <property type="entry name" value="Bac_ResReg_Asp_Phosphatase"/>
</dbReference>
<dbReference type="PANTHER" id="PTHR46630:SF1">
    <property type="entry name" value="TETRATRICOPEPTIDE REPEAT PROTEIN 29"/>
    <property type="match status" value="1"/>
</dbReference>
<evidence type="ECO:0000313" key="9">
    <source>
        <dbReference type="Proteomes" id="UP000298616"/>
    </source>
</evidence>
<proteinExistence type="inferred from homology"/>
<dbReference type="SMART" id="SM00028">
    <property type="entry name" value="TPR"/>
    <property type="match status" value="6"/>
</dbReference>
<feature type="repeat" description="TPR" evidence="6">
    <location>
        <begin position="212"/>
        <end position="245"/>
    </location>
</feature>
<dbReference type="SUPFAM" id="SSF48452">
    <property type="entry name" value="TPR-like"/>
    <property type="match status" value="2"/>
</dbReference>
<protein>
    <submittedName>
        <fullName evidence="8">Uncharacterized protein</fullName>
    </submittedName>
</protein>
<dbReference type="OrthoDB" id="9771112at2"/>
<evidence type="ECO:0000313" key="8">
    <source>
        <dbReference type="EMBL" id="QCK16809.1"/>
    </source>
</evidence>
<evidence type="ECO:0000256" key="2">
    <source>
        <dbReference type="ARBA" id="ARBA00022490"/>
    </source>
</evidence>
<keyword evidence="9" id="KW-1185">Reference proteome</keyword>
<accession>A0A4D7JLT4</accession>
<keyword evidence="4 6" id="KW-0802">TPR repeat</keyword>
<dbReference type="AlphaFoldDB" id="A0A4D7JLT4"/>
<sequence>MGKHAFLYICLFYSYFLSLAQGDSKEKIDSLRSVLSSDISTDERINTLIYLGVSYQSTSLDTSIMYGQTALDISENANDSLKARIYDLLGTAYNQKGLYDKSIENLIEGLRYAEKMQNPVYEATFLVNIGTVHDRQSSFDKAEGYYQKAIEVIKEADEKMADGFPRKLIFLANINNNLANIYGNRGDTTLMLDYYDKALVHARAVNSEPLISMILNNIGNTNLYQGDFDRAFENLNSALQIRKRLKGYKSLAQSYRNLGFFYFKSGKPDSAIMYFNQSIDAAKKVGSLKEHVDSKEGLAKVYESIGQPEMALDHFKEYKLLNDSLYNERRVSELAKIESQYQYDKEQLKSEAEQKRREFRMYLILGALIALILILILLTLFQRHRVKAARLKAETLELRQKSWKLEKKNLSLELEHKTKEMSTKLLYLFKRMS</sequence>
<evidence type="ECO:0000256" key="3">
    <source>
        <dbReference type="ARBA" id="ARBA00022737"/>
    </source>
</evidence>
<keyword evidence="2" id="KW-0963">Cytoplasm</keyword>
<dbReference type="EMBL" id="CP028923">
    <property type="protein sequence ID" value="QCK16809.1"/>
    <property type="molecule type" value="Genomic_DNA"/>
</dbReference>
<evidence type="ECO:0000256" key="7">
    <source>
        <dbReference type="SAM" id="Phobius"/>
    </source>
</evidence>
<feature type="transmembrane region" description="Helical" evidence="7">
    <location>
        <begin position="359"/>
        <end position="381"/>
    </location>
</feature>
<dbReference type="Proteomes" id="UP000298616">
    <property type="component" value="Chromosome"/>
</dbReference>
<feature type="repeat" description="TPR" evidence="6">
    <location>
        <begin position="123"/>
        <end position="156"/>
    </location>
</feature>
<gene>
    <name evidence="8" type="ORF">DCC35_19755</name>
</gene>
<reference evidence="8 9" key="1">
    <citation type="submission" date="2018-04" db="EMBL/GenBank/DDBJ databases">
        <title>Complete genome uncultured novel isolate.</title>
        <authorList>
            <person name="Merlino G."/>
        </authorList>
    </citation>
    <scope>NUCLEOTIDE SEQUENCE [LARGE SCALE GENOMIC DNA]</scope>
    <source>
        <strain evidence="9">R1DC9</strain>
    </source>
</reference>
<evidence type="ECO:0000256" key="6">
    <source>
        <dbReference type="PROSITE-ProRule" id="PRU00339"/>
    </source>
</evidence>
<dbReference type="InterPro" id="IPR019734">
    <property type="entry name" value="TPR_rpt"/>
</dbReference>
<dbReference type="RefSeq" id="WP_137092402.1">
    <property type="nucleotide sequence ID" value="NZ_CP028923.1"/>
</dbReference>
<dbReference type="GO" id="GO:0005737">
    <property type="term" value="C:cytoplasm"/>
    <property type="evidence" value="ECO:0007669"/>
    <property type="project" value="UniProtKB-SubCell"/>
</dbReference>
<dbReference type="Pfam" id="PF13424">
    <property type="entry name" value="TPR_12"/>
    <property type="match status" value="3"/>
</dbReference>
<keyword evidence="7" id="KW-0812">Transmembrane</keyword>
<organism evidence="8 9">
    <name type="scientific">Mangrovivirga cuniculi</name>
    <dbReference type="NCBI Taxonomy" id="2715131"/>
    <lineage>
        <taxon>Bacteria</taxon>
        <taxon>Pseudomonadati</taxon>
        <taxon>Bacteroidota</taxon>
        <taxon>Cytophagia</taxon>
        <taxon>Cytophagales</taxon>
        <taxon>Mangrovivirgaceae</taxon>
        <taxon>Mangrovivirga</taxon>
    </lineage>
</organism>
<evidence type="ECO:0000256" key="1">
    <source>
        <dbReference type="ARBA" id="ARBA00004496"/>
    </source>
</evidence>
<evidence type="ECO:0000256" key="4">
    <source>
        <dbReference type="ARBA" id="ARBA00022803"/>
    </source>
</evidence>
<comment type="similarity">
    <text evidence="5">Belongs to the Rap family.</text>
</comment>
<evidence type="ECO:0000256" key="5">
    <source>
        <dbReference type="ARBA" id="ARBA00038253"/>
    </source>
</evidence>